<name>A0A7W2A7Z4_9BACL</name>
<protein>
    <submittedName>
        <fullName evidence="1">YuzF family protein</fullName>
    </submittedName>
</protein>
<evidence type="ECO:0000313" key="2">
    <source>
        <dbReference type="Proteomes" id="UP000535491"/>
    </source>
</evidence>
<proteinExistence type="predicted"/>
<gene>
    <name evidence="1" type="ORF">H1191_12075</name>
</gene>
<dbReference type="AlphaFoldDB" id="A0A7W2A7Z4"/>
<dbReference type="Proteomes" id="UP000535491">
    <property type="component" value="Unassembled WGS sequence"/>
</dbReference>
<keyword evidence="2" id="KW-1185">Reference proteome</keyword>
<accession>A0A7W2A7Z4</accession>
<dbReference type="InterPro" id="IPR020139">
    <property type="entry name" value="DUF2642"/>
</dbReference>
<comment type="caution">
    <text evidence="1">The sequence shown here is derived from an EMBL/GenBank/DDBJ whole genome shotgun (WGS) entry which is preliminary data.</text>
</comment>
<organism evidence="1 2">
    <name type="scientific">Paenactinomyces guangxiensis</name>
    <dbReference type="NCBI Taxonomy" id="1490290"/>
    <lineage>
        <taxon>Bacteria</taxon>
        <taxon>Bacillati</taxon>
        <taxon>Bacillota</taxon>
        <taxon>Bacilli</taxon>
        <taxon>Bacillales</taxon>
        <taxon>Thermoactinomycetaceae</taxon>
        <taxon>Paenactinomyces</taxon>
    </lineage>
</organism>
<dbReference type="Pfam" id="PF10842">
    <property type="entry name" value="DUF2642"/>
    <property type="match status" value="1"/>
</dbReference>
<evidence type="ECO:0000313" key="1">
    <source>
        <dbReference type="EMBL" id="MBA4495046.1"/>
    </source>
</evidence>
<sequence>MENMNDPYFYRALQSLAGRDIAVQTVRGSVRGRLCSVLPDHVLVQSGGAPFFIRTQQIIWAVPISAKQRMYKPPSFGEFVEGN</sequence>
<dbReference type="EMBL" id="JACEIQ010000011">
    <property type="protein sequence ID" value="MBA4495046.1"/>
    <property type="molecule type" value="Genomic_DNA"/>
</dbReference>
<reference evidence="1 2" key="1">
    <citation type="submission" date="2020-07" db="EMBL/GenBank/DDBJ databases">
        <authorList>
            <person name="Feng H."/>
        </authorList>
    </citation>
    <scope>NUCLEOTIDE SEQUENCE [LARGE SCALE GENOMIC DNA]</scope>
    <source>
        <strain evidence="2">s-10</strain>
    </source>
</reference>